<dbReference type="Pfam" id="PF21715">
    <property type="entry name" value="CggR_N"/>
    <property type="match status" value="1"/>
</dbReference>
<evidence type="ECO:0000256" key="2">
    <source>
        <dbReference type="ARBA" id="ARBA00023015"/>
    </source>
</evidence>
<dbReference type="InterPro" id="IPR007324">
    <property type="entry name" value="Sugar-bd_dom_put"/>
</dbReference>
<dbReference type="Gene3D" id="1.10.10.10">
    <property type="entry name" value="Winged helix-like DNA-binding domain superfamily/Winged helix DNA-binding domain"/>
    <property type="match status" value="1"/>
</dbReference>
<dbReference type="InterPro" id="IPR051054">
    <property type="entry name" value="SorC_transcr_regulators"/>
</dbReference>
<gene>
    <name evidence="7" type="ORF">Y919_07005</name>
</gene>
<reference evidence="7 8" key="1">
    <citation type="submission" date="2013-12" db="EMBL/GenBank/DDBJ databases">
        <title>Draft genome sequence of Caloranaerobacter sp. H53214.</title>
        <authorList>
            <person name="Jiang L.J."/>
            <person name="Shao Z.Z."/>
            <person name="Long M.N."/>
        </authorList>
    </citation>
    <scope>NUCLEOTIDE SEQUENCE [LARGE SCALE GENOMIC DNA]</scope>
    <source>
        <strain evidence="7 8">H53214</strain>
    </source>
</reference>
<name>A0A096CUR2_9FIRM</name>
<proteinExistence type="inferred from homology"/>
<dbReference type="Gene3D" id="3.40.50.1360">
    <property type="match status" value="1"/>
</dbReference>
<dbReference type="RefSeq" id="WP_035163542.1">
    <property type="nucleotide sequence ID" value="NZ_AZTB01000031.1"/>
</dbReference>
<dbReference type="InterPro" id="IPR048715">
    <property type="entry name" value="CggR_N"/>
</dbReference>
<dbReference type="GO" id="GO:0003677">
    <property type="term" value="F:DNA binding"/>
    <property type="evidence" value="ECO:0007669"/>
    <property type="project" value="UniProtKB-KW"/>
</dbReference>
<dbReference type="STRING" id="1156417.Y919_07005"/>
<dbReference type="InterPro" id="IPR036390">
    <property type="entry name" value="WH_DNA-bd_sf"/>
</dbReference>
<comment type="caution">
    <text evidence="7">The sequence shown here is derived from an EMBL/GenBank/DDBJ whole genome shotgun (WGS) entry which is preliminary data.</text>
</comment>
<dbReference type="PANTHER" id="PTHR34294:SF5">
    <property type="entry name" value="CENTRAL GLYCOLYTIC GENES REGULATOR"/>
    <property type="match status" value="1"/>
</dbReference>
<dbReference type="AlphaFoldDB" id="A0A096CUR2"/>
<dbReference type="SUPFAM" id="SSF100950">
    <property type="entry name" value="NagB/RpiA/CoA transferase-like"/>
    <property type="match status" value="1"/>
</dbReference>
<dbReference type="PANTHER" id="PTHR34294">
    <property type="entry name" value="TRANSCRIPTIONAL REGULATOR-RELATED"/>
    <property type="match status" value="1"/>
</dbReference>
<feature type="domain" description="CggR N-terminal DNA binding" evidence="6">
    <location>
        <begin position="18"/>
        <end position="88"/>
    </location>
</feature>
<evidence type="ECO:0000259" key="6">
    <source>
        <dbReference type="Pfam" id="PF21715"/>
    </source>
</evidence>
<dbReference type="Pfam" id="PF04198">
    <property type="entry name" value="Sugar-bind"/>
    <property type="match status" value="1"/>
</dbReference>
<dbReference type="SUPFAM" id="SSF46785">
    <property type="entry name" value="Winged helix' DNA-binding domain"/>
    <property type="match status" value="1"/>
</dbReference>
<accession>A0A096CUR2</accession>
<comment type="similarity">
    <text evidence="1">Belongs to the SorC transcriptional regulatory family.</text>
</comment>
<keyword evidence="2" id="KW-0805">Transcription regulation</keyword>
<sequence>MKDIIELQRKIVPEMIEILEKRYNILRNIYYNQPIGRRTLANSLNVGERIIRTEVSILKKQGLLEIKSQGMNVTEEGKIIIEDLKDFIHRIKGLNGLEKKLEERLNISNVIVVPGNYDEDKLILKDIGKASAKYLKQIIRNDSIIGITGGTTMAQLAEEMPEQRGETDILVLPARGGLGKNVEVQANNVAAKLAQKLGGHYKLLHIPDNIGKEALDALLQVSEIREIVESIKRLDVLVFGIGRADVMARRRQLSPEVIQELKNRGAVAEAFGHYFNTKGEKVWESNSVGLSLVDFENLKNVIGVACGVSKAEAIVAICSLKRDMTLITDEGAARKILELVK</sequence>
<evidence type="ECO:0000256" key="1">
    <source>
        <dbReference type="ARBA" id="ARBA00010466"/>
    </source>
</evidence>
<dbReference type="EMBL" id="AZTB01000031">
    <property type="protein sequence ID" value="KGG80294.1"/>
    <property type="molecule type" value="Genomic_DNA"/>
</dbReference>
<evidence type="ECO:0000313" key="8">
    <source>
        <dbReference type="Proteomes" id="UP000029622"/>
    </source>
</evidence>
<protein>
    <submittedName>
        <fullName evidence="7">Cro/Cl family transcriptional regulator</fullName>
    </submittedName>
</protein>
<feature type="domain" description="Sugar-binding" evidence="5">
    <location>
        <begin position="90"/>
        <end position="338"/>
    </location>
</feature>
<keyword evidence="4" id="KW-0804">Transcription</keyword>
<dbReference type="GO" id="GO:0030246">
    <property type="term" value="F:carbohydrate binding"/>
    <property type="evidence" value="ECO:0007669"/>
    <property type="project" value="InterPro"/>
</dbReference>
<organism evidence="7 8">
    <name type="scientific">Caloranaerobacter azorensis H53214</name>
    <dbReference type="NCBI Taxonomy" id="1156417"/>
    <lineage>
        <taxon>Bacteria</taxon>
        <taxon>Bacillati</taxon>
        <taxon>Bacillota</taxon>
        <taxon>Tissierellia</taxon>
        <taxon>Tissierellales</taxon>
        <taxon>Thermohalobacteraceae</taxon>
        <taxon>Caloranaerobacter</taxon>
    </lineage>
</organism>
<evidence type="ECO:0000259" key="5">
    <source>
        <dbReference type="Pfam" id="PF04198"/>
    </source>
</evidence>
<evidence type="ECO:0000313" key="7">
    <source>
        <dbReference type="EMBL" id="KGG80294.1"/>
    </source>
</evidence>
<keyword evidence="3" id="KW-0238">DNA-binding</keyword>
<evidence type="ECO:0000256" key="3">
    <source>
        <dbReference type="ARBA" id="ARBA00023125"/>
    </source>
</evidence>
<dbReference type="InterPro" id="IPR037171">
    <property type="entry name" value="NagB/RpiA_transferase-like"/>
</dbReference>
<evidence type="ECO:0000256" key="4">
    <source>
        <dbReference type="ARBA" id="ARBA00023163"/>
    </source>
</evidence>
<dbReference type="Proteomes" id="UP000029622">
    <property type="component" value="Unassembled WGS sequence"/>
</dbReference>
<dbReference type="InterPro" id="IPR036388">
    <property type="entry name" value="WH-like_DNA-bd_sf"/>
</dbReference>